<dbReference type="EMBL" id="JADIMA010000018">
    <property type="protein sequence ID" value="MBO8472368.1"/>
    <property type="molecule type" value="Genomic_DNA"/>
</dbReference>
<dbReference type="GO" id="GO:0005524">
    <property type="term" value="F:ATP binding"/>
    <property type="evidence" value="ECO:0007669"/>
    <property type="project" value="InterPro"/>
</dbReference>
<dbReference type="GO" id="GO:0016887">
    <property type="term" value="F:ATP hydrolysis activity"/>
    <property type="evidence" value="ECO:0007669"/>
    <property type="project" value="InterPro"/>
</dbReference>
<reference evidence="3" key="2">
    <citation type="journal article" date="2021" name="PeerJ">
        <title>Extensive microbial diversity within the chicken gut microbiome revealed by metagenomics and culture.</title>
        <authorList>
            <person name="Gilroy R."/>
            <person name="Ravi A."/>
            <person name="Getino M."/>
            <person name="Pursley I."/>
            <person name="Horton D.L."/>
            <person name="Alikhan N.F."/>
            <person name="Baker D."/>
            <person name="Gharbi K."/>
            <person name="Hall N."/>
            <person name="Watson M."/>
            <person name="Adriaenssens E.M."/>
            <person name="Foster-Nyarko E."/>
            <person name="Jarju S."/>
            <person name="Secka A."/>
            <person name="Antonio M."/>
            <person name="Oren A."/>
            <person name="Chaudhuri R.R."/>
            <person name="La Ragione R."/>
            <person name="Hildebrand F."/>
            <person name="Pallen M.J."/>
        </authorList>
    </citation>
    <scope>NUCLEOTIDE SEQUENCE</scope>
    <source>
        <strain evidence="3">B1-8020</strain>
    </source>
</reference>
<dbReference type="InterPro" id="IPR000523">
    <property type="entry name" value="Mg_chelatse_chII-like_cat_dom"/>
</dbReference>
<dbReference type="PANTHER" id="PTHR37291:SF1">
    <property type="entry name" value="TYPE IV METHYL-DIRECTED RESTRICTION ENZYME ECOKMCRB SUBUNIT"/>
    <property type="match status" value="1"/>
</dbReference>
<sequence>MNKSLAYYCKQINCDDDWAQSYKHFVPLFIQEAKTQKRWENWDKDVFWEFFERSKNQCISSLQQGYFSRGERAELKKHWDEISPLLKEIADSQEIPQWSAYDQLANVIRHYTKKNMRAATCRLAAALQPRLLCTIVDDKSLCRLYQLIRKYVSEDIPLCEGSLFHKSHVICRWFQSNLRDGNPMEIATYPWKILQLFESMEKNDNNMGDIVKEKKNLLEKVHNLVFTGAPGTGKTYLAKQIAKQMIGVETEEALHKCEQFAFVQFHPSYDYTDFVEGLRPTPADASGNIGFELKNGVFKEFCEKARKNLEDSQKEEAALSVERQIEDKYNRLIDAIQNDEINELCLKSGKKAVIARVTDNNNISFKRQVDGEQSYNSVSLLRLKRLAAKYKTAEDLENLKNISQGIRDIIGGCNATRYWAVLHHLYKEYKDVTDNVAVNKVDRKNYVFVIDEINRGEISKIFGELFFSIDPGYLGEKGAVYTQYANMHETDEKFYVPENVYIIGTMNDIDRSVESFDFAMRRRFVWLEITSEESAENMNLPEECKVKMNNLNDKISGIEGLGSSYHIGGAYFLDEDGSPIKDFEETWKLRLEPLLREYLRGMPNANDNINELREAYEIAVDD</sequence>
<dbReference type="Proteomes" id="UP000823604">
    <property type="component" value="Unassembled WGS sequence"/>
</dbReference>
<dbReference type="InterPro" id="IPR052934">
    <property type="entry name" value="Methyl-DNA_Rec/Restrict_Enz"/>
</dbReference>
<organism evidence="3 4">
    <name type="scientific">Candidatus Merdivivens pullicola</name>
    <dbReference type="NCBI Taxonomy" id="2840872"/>
    <lineage>
        <taxon>Bacteria</taxon>
        <taxon>Pseudomonadati</taxon>
        <taxon>Bacteroidota</taxon>
        <taxon>Bacteroidia</taxon>
        <taxon>Bacteroidales</taxon>
        <taxon>Muribaculaceae</taxon>
        <taxon>Muribaculaceae incertae sedis</taxon>
        <taxon>Candidatus Merdivivens</taxon>
    </lineage>
</organism>
<dbReference type="PANTHER" id="PTHR37291">
    <property type="entry name" value="5-METHYLCYTOSINE-SPECIFIC RESTRICTION ENZYME B"/>
    <property type="match status" value="1"/>
</dbReference>
<evidence type="ECO:0000313" key="3">
    <source>
        <dbReference type="EMBL" id="MBO8472368.1"/>
    </source>
</evidence>
<reference evidence="3" key="1">
    <citation type="submission" date="2020-10" db="EMBL/GenBank/DDBJ databases">
        <authorList>
            <person name="Gilroy R."/>
        </authorList>
    </citation>
    <scope>NUCLEOTIDE SEQUENCE</scope>
    <source>
        <strain evidence="3">B1-8020</strain>
    </source>
</reference>
<dbReference type="InterPro" id="IPR027417">
    <property type="entry name" value="P-loop_NTPase"/>
</dbReference>
<feature type="domain" description="Magnesium chelatase ChlI-like catalytic" evidence="1">
    <location>
        <begin position="222"/>
        <end position="257"/>
    </location>
</feature>
<gene>
    <name evidence="3" type="ORF">IAB81_01895</name>
</gene>
<evidence type="ECO:0000313" key="4">
    <source>
        <dbReference type="Proteomes" id="UP000823604"/>
    </source>
</evidence>
<protein>
    <submittedName>
        <fullName evidence="3">AAA family ATPase</fullName>
    </submittedName>
</protein>
<dbReference type="AlphaFoldDB" id="A0A9D9NGP3"/>
<dbReference type="Gene3D" id="3.40.50.300">
    <property type="entry name" value="P-loop containing nucleotide triphosphate hydrolases"/>
    <property type="match status" value="2"/>
</dbReference>
<feature type="domain" description="ATPase dynein-related AAA" evidence="2">
    <location>
        <begin position="431"/>
        <end position="524"/>
    </location>
</feature>
<proteinExistence type="predicted"/>
<dbReference type="SUPFAM" id="SSF52540">
    <property type="entry name" value="P-loop containing nucleoside triphosphate hydrolases"/>
    <property type="match status" value="1"/>
</dbReference>
<dbReference type="Pfam" id="PF01078">
    <property type="entry name" value="Mg_chelatase"/>
    <property type="match status" value="1"/>
</dbReference>
<dbReference type="Pfam" id="PF07728">
    <property type="entry name" value="AAA_5"/>
    <property type="match status" value="1"/>
</dbReference>
<name>A0A9D9NGP3_9BACT</name>
<comment type="caution">
    <text evidence="3">The sequence shown here is derived from an EMBL/GenBank/DDBJ whole genome shotgun (WGS) entry which is preliminary data.</text>
</comment>
<evidence type="ECO:0000259" key="2">
    <source>
        <dbReference type="Pfam" id="PF07728"/>
    </source>
</evidence>
<dbReference type="InterPro" id="IPR011704">
    <property type="entry name" value="ATPase_dyneun-rel_AAA"/>
</dbReference>
<accession>A0A9D9NGP3</accession>
<evidence type="ECO:0000259" key="1">
    <source>
        <dbReference type="Pfam" id="PF01078"/>
    </source>
</evidence>